<evidence type="ECO:0000256" key="1">
    <source>
        <dbReference type="SAM" id="SignalP"/>
    </source>
</evidence>
<dbReference type="EMBL" id="CP006718">
    <property type="protein sequence ID" value="AGV16693.1"/>
    <property type="molecule type" value="Genomic_DNA"/>
</dbReference>
<accession>A0A2I3C581</accession>
<feature type="chain" id="PRO_5014149083" description="Lipoprotein" evidence="1">
    <location>
        <begin position="22"/>
        <end position="246"/>
    </location>
</feature>
<evidence type="ECO:0008006" key="4">
    <source>
        <dbReference type="Google" id="ProtNLM"/>
    </source>
</evidence>
<dbReference type="AlphaFoldDB" id="A0A2I3C581"/>
<evidence type="ECO:0000313" key="3">
    <source>
        <dbReference type="Proteomes" id="UP000016714"/>
    </source>
</evidence>
<organism evidence="2 3">
    <name type="scientific">Vibrio alginolyticus (strain ATCC 17749 / DSM 2171 / NBRC 15630 / NCIMB 1903 / NCTC 12160 / XII-53)</name>
    <dbReference type="NCBI Taxonomy" id="1219076"/>
    <lineage>
        <taxon>Bacteria</taxon>
        <taxon>Pseudomonadati</taxon>
        <taxon>Pseudomonadota</taxon>
        <taxon>Gammaproteobacteria</taxon>
        <taxon>Vibrionales</taxon>
        <taxon>Vibrionaceae</taxon>
        <taxon>Vibrio</taxon>
    </lineage>
</organism>
<feature type="signal peptide" evidence="1">
    <location>
        <begin position="1"/>
        <end position="21"/>
    </location>
</feature>
<dbReference type="KEGG" id="vag:N646_0860"/>
<keyword evidence="1" id="KW-0732">Signal</keyword>
<name>A0A2I3C581_VIBAX</name>
<gene>
    <name evidence="2" type="ORF">N646_0860</name>
</gene>
<protein>
    <recommendedName>
        <fullName evidence="4">Lipoprotein</fullName>
    </recommendedName>
</protein>
<dbReference type="HOGENOM" id="CLU_1128683_0_0_6"/>
<evidence type="ECO:0000313" key="2">
    <source>
        <dbReference type="EMBL" id="AGV16693.1"/>
    </source>
</evidence>
<dbReference type="PROSITE" id="PS51257">
    <property type="entry name" value="PROKAR_LIPOPROTEIN"/>
    <property type="match status" value="1"/>
</dbReference>
<reference evidence="2 3" key="1">
    <citation type="journal article" date="2015" name="Genome Announc.">
        <title>Complete genome sequence of Vibrio alginolyticus ATCC 17749.</title>
        <authorList>
            <person name="Liu X.F."/>
            <person name="Cao Y."/>
            <person name="Zhang H.L."/>
            <person name="Chen Y.J."/>
            <person name="Hu C.J."/>
        </authorList>
    </citation>
    <scope>NUCLEOTIDE SEQUENCE [LARGE SCALE GENOMIC DNA]</scope>
    <source>
        <strain evidence="3">ATCC 17749 / DSM 2171 / NBRC 15630 / NCIMB 1903 / NCTC 12160 / XII-53</strain>
    </source>
</reference>
<dbReference type="RefSeq" id="WP_017821416.1">
    <property type="nucleotide sequence ID" value="NC_022349.1"/>
</dbReference>
<sequence length="246" mass="27714">MCNKLLTSVLASFLLSGCVYSVHTSKLDTPIKKQVLEEQEATNFYSEMSIDNVEKTASIGDELFNVARYYETVDFYEIIPFSSPTSVRFPQNQEWTATHEYNDGISGDLLVYTTPAYHRSQIGVILDEQYVVSTSEPLVQLSGAKEGRRWKLAGEGKFFSLREKSTRVTDDPRWGLRFGGVQSGMYVFEIINRSESTVTEVLQTLKVTEQDFMSGFVVRNVFVKGTRSYKAGVIGFKAKDLKATKA</sequence>
<proteinExistence type="predicted"/>
<dbReference type="Proteomes" id="UP000016714">
    <property type="component" value="Chromosome 1"/>
</dbReference>